<evidence type="ECO:0000313" key="5">
    <source>
        <dbReference type="Proteomes" id="UP001589838"/>
    </source>
</evidence>
<dbReference type="InterPro" id="IPR004107">
    <property type="entry name" value="Integrase_SAM-like_N"/>
</dbReference>
<dbReference type="EMBL" id="JBHLUX010000078">
    <property type="protein sequence ID" value="MFC0472469.1"/>
    <property type="molecule type" value="Genomic_DNA"/>
</dbReference>
<feature type="domain" description="Core-binding (CB)" evidence="3">
    <location>
        <begin position="10"/>
        <end position="103"/>
    </location>
</feature>
<keyword evidence="1 2" id="KW-0238">DNA-binding</keyword>
<evidence type="ECO:0000313" key="4">
    <source>
        <dbReference type="EMBL" id="MFC0472469.1"/>
    </source>
</evidence>
<dbReference type="Pfam" id="PF02899">
    <property type="entry name" value="Phage_int_SAM_1"/>
    <property type="match status" value="1"/>
</dbReference>
<accession>A0ABV6KGT6</accession>
<dbReference type="PROSITE" id="PS51900">
    <property type="entry name" value="CB"/>
    <property type="match status" value="1"/>
</dbReference>
<sequence length="177" mass="20560">MKVVSAMKSNDFQGLLQNFFLKWMMSQKKVSPSTIQAYKDSFRILLKYLHEEHGVKASSINMEGINADAIIGFLHYLEHNRKNSYKTVNNRLAAIKSFMEYVSYESPEYSGTVRKIKAIPFRKVEKKEICYLTKAEIDSLLKLAKPKILKEGVIILYCYSFIIQECQNVKGLFNILW</sequence>
<dbReference type="InterPro" id="IPR011010">
    <property type="entry name" value="DNA_brk_join_enz"/>
</dbReference>
<evidence type="ECO:0000256" key="1">
    <source>
        <dbReference type="ARBA" id="ARBA00023125"/>
    </source>
</evidence>
<keyword evidence="5" id="KW-1185">Reference proteome</keyword>
<dbReference type="Gene3D" id="1.10.150.130">
    <property type="match status" value="1"/>
</dbReference>
<gene>
    <name evidence="4" type="ORF">ACFFHM_18765</name>
</gene>
<dbReference type="Proteomes" id="UP001589838">
    <property type="component" value="Unassembled WGS sequence"/>
</dbReference>
<comment type="caution">
    <text evidence="4">The sequence shown here is derived from an EMBL/GenBank/DDBJ whole genome shotgun (WGS) entry which is preliminary data.</text>
</comment>
<organism evidence="4 5">
    <name type="scientific">Halalkalibacter kiskunsagensis</name>
    <dbReference type="NCBI Taxonomy" id="1548599"/>
    <lineage>
        <taxon>Bacteria</taxon>
        <taxon>Bacillati</taxon>
        <taxon>Bacillota</taxon>
        <taxon>Bacilli</taxon>
        <taxon>Bacillales</taxon>
        <taxon>Bacillaceae</taxon>
        <taxon>Halalkalibacter</taxon>
    </lineage>
</organism>
<name>A0ABV6KGT6_9BACI</name>
<dbReference type="InterPro" id="IPR044068">
    <property type="entry name" value="CB"/>
</dbReference>
<dbReference type="InterPro" id="IPR010998">
    <property type="entry name" value="Integrase_recombinase_N"/>
</dbReference>
<evidence type="ECO:0000259" key="3">
    <source>
        <dbReference type="PROSITE" id="PS51900"/>
    </source>
</evidence>
<dbReference type="SUPFAM" id="SSF56349">
    <property type="entry name" value="DNA breaking-rejoining enzymes"/>
    <property type="match status" value="1"/>
</dbReference>
<proteinExistence type="predicted"/>
<protein>
    <submittedName>
        <fullName evidence="4">Tyrosine-type recombinase/integrase</fullName>
    </submittedName>
</protein>
<evidence type="ECO:0000256" key="2">
    <source>
        <dbReference type="PROSITE-ProRule" id="PRU01248"/>
    </source>
</evidence>
<dbReference type="RefSeq" id="WP_390184016.1">
    <property type="nucleotide sequence ID" value="NZ_JBHLUX010000078.1"/>
</dbReference>
<reference evidence="4 5" key="1">
    <citation type="submission" date="2024-09" db="EMBL/GenBank/DDBJ databases">
        <authorList>
            <person name="Sun Q."/>
            <person name="Mori K."/>
        </authorList>
    </citation>
    <scope>NUCLEOTIDE SEQUENCE [LARGE SCALE GENOMIC DNA]</scope>
    <source>
        <strain evidence="4 5">NCAIM B.02610</strain>
    </source>
</reference>